<proteinExistence type="predicted"/>
<evidence type="ECO:0000313" key="1">
    <source>
        <dbReference type="EMBL" id="SBQ73344.1"/>
    </source>
</evidence>
<sequence length="60" mass="6838">SNSYNCGIMHEAKCPEHLFTDFIYREEDKKGGVRSLCERGRVSVCMNTRMCVCACACREV</sequence>
<dbReference type="EMBL" id="HAEC01005267">
    <property type="protein sequence ID" value="SBQ73344.1"/>
    <property type="molecule type" value="Transcribed_RNA"/>
</dbReference>
<organism evidence="1">
    <name type="scientific">Nothobranchius korthausae</name>
    <dbReference type="NCBI Taxonomy" id="1143690"/>
    <lineage>
        <taxon>Eukaryota</taxon>
        <taxon>Metazoa</taxon>
        <taxon>Chordata</taxon>
        <taxon>Craniata</taxon>
        <taxon>Vertebrata</taxon>
        <taxon>Euteleostomi</taxon>
        <taxon>Actinopterygii</taxon>
        <taxon>Neopterygii</taxon>
        <taxon>Teleostei</taxon>
        <taxon>Neoteleostei</taxon>
        <taxon>Acanthomorphata</taxon>
        <taxon>Ovalentaria</taxon>
        <taxon>Atherinomorphae</taxon>
        <taxon>Cyprinodontiformes</taxon>
        <taxon>Nothobranchiidae</taxon>
        <taxon>Nothobranchius</taxon>
    </lineage>
</organism>
<accession>A0A1A8GSG7</accession>
<reference evidence="1" key="2">
    <citation type="submission" date="2016-06" db="EMBL/GenBank/DDBJ databases">
        <title>The genome of a short-lived fish provides insights into sex chromosome evolution and the genetic control of aging.</title>
        <authorList>
            <person name="Reichwald K."/>
            <person name="Felder M."/>
            <person name="Petzold A."/>
            <person name="Koch P."/>
            <person name="Groth M."/>
            <person name="Platzer M."/>
        </authorList>
    </citation>
    <scope>NUCLEOTIDE SEQUENCE</scope>
    <source>
        <tissue evidence="1">Brain</tissue>
    </source>
</reference>
<feature type="non-terminal residue" evidence="1">
    <location>
        <position position="60"/>
    </location>
</feature>
<gene>
    <name evidence="1" type="primary">Nfu_g_1_002790</name>
</gene>
<feature type="non-terminal residue" evidence="1">
    <location>
        <position position="1"/>
    </location>
</feature>
<dbReference type="AlphaFoldDB" id="A0A1A8GSG7"/>
<name>A0A1A8GSG7_9TELE</name>
<protein>
    <submittedName>
        <fullName evidence="1">Uncharacterized protein</fullName>
    </submittedName>
</protein>
<reference evidence="1" key="1">
    <citation type="submission" date="2016-05" db="EMBL/GenBank/DDBJ databases">
        <authorList>
            <person name="Lavstsen T."/>
            <person name="Jespersen J.S."/>
        </authorList>
    </citation>
    <scope>NUCLEOTIDE SEQUENCE</scope>
    <source>
        <tissue evidence="1">Brain</tissue>
    </source>
</reference>